<feature type="compositionally biased region" description="Polar residues" evidence="4">
    <location>
        <begin position="350"/>
        <end position="359"/>
    </location>
</feature>
<evidence type="ECO:0000259" key="5">
    <source>
        <dbReference type="PROSITE" id="PS50830"/>
    </source>
</evidence>
<evidence type="ECO:0000256" key="2">
    <source>
        <dbReference type="ARBA" id="ARBA00022759"/>
    </source>
</evidence>
<dbReference type="InterPro" id="IPR016071">
    <property type="entry name" value="Staphylococal_nuclease_OB-fold"/>
</dbReference>
<evidence type="ECO:0000256" key="4">
    <source>
        <dbReference type="SAM" id="MobiDB-lite"/>
    </source>
</evidence>
<dbReference type="PANTHER" id="PTHR12302:SF3">
    <property type="entry name" value="SERINE_THREONINE-PROTEIN KINASE 31"/>
    <property type="match status" value="1"/>
</dbReference>
<gene>
    <name evidence="6" type="ORF">LUZ62_056383</name>
</gene>
<keyword evidence="2" id="KW-0255">Endonuclease</keyword>
<dbReference type="EMBL" id="JAMFTS010000003">
    <property type="protein sequence ID" value="KAJ4772126.1"/>
    <property type="molecule type" value="Genomic_DNA"/>
</dbReference>
<dbReference type="GO" id="GO:0016787">
    <property type="term" value="F:hydrolase activity"/>
    <property type="evidence" value="ECO:0007669"/>
    <property type="project" value="UniProtKB-KW"/>
</dbReference>
<comment type="caution">
    <text evidence="6">The sequence shown here is derived from an EMBL/GenBank/DDBJ whole genome shotgun (WGS) entry which is preliminary data.</text>
</comment>
<dbReference type="SMART" id="SM00318">
    <property type="entry name" value="SNc"/>
    <property type="match status" value="1"/>
</dbReference>
<evidence type="ECO:0000313" key="6">
    <source>
        <dbReference type="EMBL" id="KAJ4772126.1"/>
    </source>
</evidence>
<dbReference type="PANTHER" id="PTHR12302">
    <property type="entry name" value="EBNA2 BINDING PROTEIN P100"/>
    <property type="match status" value="1"/>
</dbReference>
<keyword evidence="1" id="KW-0540">Nuclease</keyword>
<dbReference type="InterPro" id="IPR035437">
    <property type="entry name" value="SNase_OB-fold_sf"/>
</dbReference>
<accession>A0AAV8DZ29</accession>
<keyword evidence="3" id="KW-0378">Hydrolase</keyword>
<evidence type="ECO:0000256" key="3">
    <source>
        <dbReference type="ARBA" id="ARBA00022801"/>
    </source>
</evidence>
<feature type="domain" description="TNase-like" evidence="5">
    <location>
        <begin position="151"/>
        <end position="319"/>
    </location>
</feature>
<sequence>MGNAILRCFKGESDDTPRRQSSDSAWLIAIFVGNLARDLRNFETSSQVPERLSQHVTLSKKTQAKWYAKILATWKESNLPPRTLEEAAILVICALQDQRDELNLQRFLDYFHLPFLEIEETEGEESDSSSNSWPEGVKFELCTLPVDEKLVGDGDGMTVHINTDDPYECDKIPTTVQRAVRAIHQACADGDCSRADALKKYIIKDKYRIINLPNNEEILARDYRIRLRGIDAPEINMEYGREARDELRKLIQGKPLTIQVYGKDRYRRLVGDVYCNGTFIQEKLLRRGCAWHYEVYDKRPSFAQWQREAQNAHRGLWANPNPVAPWEFKRNEGYKKNVHEPHRNRRNTQKEQQLPIQVY</sequence>
<evidence type="ECO:0000313" key="7">
    <source>
        <dbReference type="Proteomes" id="UP001140206"/>
    </source>
</evidence>
<dbReference type="GO" id="GO:0005737">
    <property type="term" value="C:cytoplasm"/>
    <property type="evidence" value="ECO:0007669"/>
    <property type="project" value="TreeGrafter"/>
</dbReference>
<organism evidence="6 7">
    <name type="scientific">Rhynchospora pubera</name>
    <dbReference type="NCBI Taxonomy" id="906938"/>
    <lineage>
        <taxon>Eukaryota</taxon>
        <taxon>Viridiplantae</taxon>
        <taxon>Streptophyta</taxon>
        <taxon>Embryophyta</taxon>
        <taxon>Tracheophyta</taxon>
        <taxon>Spermatophyta</taxon>
        <taxon>Magnoliopsida</taxon>
        <taxon>Liliopsida</taxon>
        <taxon>Poales</taxon>
        <taxon>Cyperaceae</taxon>
        <taxon>Cyperoideae</taxon>
        <taxon>Rhynchosporeae</taxon>
        <taxon>Rhynchospora</taxon>
    </lineage>
</organism>
<dbReference type="GO" id="GO:0004519">
    <property type="term" value="F:endonuclease activity"/>
    <property type="evidence" value="ECO:0007669"/>
    <property type="project" value="UniProtKB-KW"/>
</dbReference>
<keyword evidence="7" id="KW-1185">Reference proteome</keyword>
<proteinExistence type="predicted"/>
<dbReference type="SUPFAM" id="SSF50199">
    <property type="entry name" value="Staphylococcal nuclease"/>
    <property type="match status" value="1"/>
</dbReference>
<dbReference type="Gene3D" id="2.40.50.90">
    <property type="match status" value="1"/>
</dbReference>
<feature type="region of interest" description="Disordered" evidence="4">
    <location>
        <begin position="336"/>
        <end position="359"/>
    </location>
</feature>
<reference evidence="6" key="1">
    <citation type="submission" date="2022-08" db="EMBL/GenBank/DDBJ databases">
        <authorList>
            <person name="Marques A."/>
        </authorList>
    </citation>
    <scope>NUCLEOTIDE SEQUENCE</scope>
    <source>
        <strain evidence="6">RhyPub2mFocal</strain>
        <tissue evidence="6">Leaves</tissue>
    </source>
</reference>
<name>A0AAV8DZ29_9POAL</name>
<dbReference type="Proteomes" id="UP001140206">
    <property type="component" value="Chromosome 3"/>
</dbReference>
<protein>
    <submittedName>
        <fullName evidence="6">Ca(2+)-dependent nuclease-like protein</fullName>
    </submittedName>
</protein>
<dbReference type="Pfam" id="PF00565">
    <property type="entry name" value="SNase"/>
    <property type="match status" value="1"/>
</dbReference>
<dbReference type="PROSITE" id="PS50830">
    <property type="entry name" value="TNASE_3"/>
    <property type="match status" value="1"/>
</dbReference>
<evidence type="ECO:0000256" key="1">
    <source>
        <dbReference type="ARBA" id="ARBA00022722"/>
    </source>
</evidence>
<dbReference type="AlphaFoldDB" id="A0AAV8DZ29"/>